<dbReference type="Proteomes" id="UP000886043">
    <property type="component" value="Unassembled WGS sequence"/>
</dbReference>
<dbReference type="Pfam" id="PF02563">
    <property type="entry name" value="Poly_export"/>
    <property type="match status" value="1"/>
</dbReference>
<feature type="domain" description="Soluble ligand binding" evidence="3">
    <location>
        <begin position="106"/>
        <end position="157"/>
    </location>
</feature>
<dbReference type="GO" id="GO:0015159">
    <property type="term" value="F:polysaccharide transmembrane transporter activity"/>
    <property type="evidence" value="ECO:0007669"/>
    <property type="project" value="InterPro"/>
</dbReference>
<protein>
    <submittedName>
        <fullName evidence="4">Polysaccharide export protein</fullName>
    </submittedName>
</protein>
<dbReference type="InterPro" id="IPR049712">
    <property type="entry name" value="Poly_export"/>
</dbReference>
<accession>A0A7C3GG49</accession>
<dbReference type="Pfam" id="PF10531">
    <property type="entry name" value="SLBB"/>
    <property type="match status" value="1"/>
</dbReference>
<evidence type="ECO:0000256" key="1">
    <source>
        <dbReference type="ARBA" id="ARBA00022729"/>
    </source>
</evidence>
<organism evidence="4">
    <name type="scientific">Thermosulfurimonas dismutans</name>
    <dbReference type="NCBI Taxonomy" id="999894"/>
    <lineage>
        <taxon>Bacteria</taxon>
        <taxon>Pseudomonadati</taxon>
        <taxon>Thermodesulfobacteriota</taxon>
        <taxon>Thermodesulfobacteria</taxon>
        <taxon>Thermodesulfobacteriales</taxon>
        <taxon>Thermodesulfobacteriaceae</taxon>
        <taxon>Thermosulfurimonas</taxon>
    </lineage>
</organism>
<dbReference type="EMBL" id="DRMH01000020">
    <property type="protein sequence ID" value="HFC97259.1"/>
    <property type="molecule type" value="Genomic_DNA"/>
</dbReference>
<gene>
    <name evidence="4" type="ORF">ENJ40_02210</name>
</gene>
<proteinExistence type="predicted"/>
<dbReference type="PANTHER" id="PTHR33619:SF3">
    <property type="entry name" value="POLYSACCHARIDE EXPORT PROTEIN GFCE-RELATED"/>
    <property type="match status" value="1"/>
</dbReference>
<feature type="domain" description="Polysaccharide export protein N-terminal" evidence="2">
    <location>
        <begin position="25"/>
        <end position="98"/>
    </location>
</feature>
<reference evidence="4" key="1">
    <citation type="journal article" date="2020" name="mSystems">
        <title>Genome- and Community-Level Interaction Insights into Carbon Utilization and Element Cycling Functions of Hydrothermarchaeota in Hydrothermal Sediment.</title>
        <authorList>
            <person name="Zhou Z."/>
            <person name="Liu Y."/>
            <person name="Xu W."/>
            <person name="Pan J."/>
            <person name="Luo Z.H."/>
            <person name="Li M."/>
        </authorList>
    </citation>
    <scope>NUCLEOTIDE SEQUENCE [LARGE SCALE GENOMIC DNA]</scope>
    <source>
        <strain evidence="4">HyVt-483</strain>
    </source>
</reference>
<dbReference type="InterPro" id="IPR019554">
    <property type="entry name" value="Soluble_ligand-bd"/>
</dbReference>
<keyword evidence="1" id="KW-0732">Signal</keyword>
<comment type="caution">
    <text evidence="4">The sequence shown here is derived from an EMBL/GenBank/DDBJ whole genome shotgun (WGS) entry which is preliminary data.</text>
</comment>
<evidence type="ECO:0000313" key="4">
    <source>
        <dbReference type="EMBL" id="HFC97259.1"/>
    </source>
</evidence>
<dbReference type="AlphaFoldDB" id="A0A7C3GG49"/>
<dbReference type="InterPro" id="IPR003715">
    <property type="entry name" value="Poly_export_N"/>
</dbReference>
<name>A0A7C3GG49_9BACT</name>
<dbReference type="Gene3D" id="3.10.560.10">
    <property type="entry name" value="Outer membrane lipoprotein wza domain like"/>
    <property type="match status" value="1"/>
</dbReference>
<evidence type="ECO:0000259" key="3">
    <source>
        <dbReference type="Pfam" id="PF10531"/>
    </source>
</evidence>
<sequence length="186" mass="20872">MRVRAALLCGLVFWLGMVSRVRAQEVPFYRLGPGDVLEITVWQDERLNRKVVIPPDGVISYPFAGDIKVSGLTVADLRRVLQKRLSEYIQNPTVTVMLVQVNSLKAYVIGKVNRPGAYPIELNTDVMQILAMAGGLTPFASSKKILILRRQGDRIIKIPFNYDQVIHGQHLEQNIILKRGDVVVVP</sequence>
<dbReference type="PANTHER" id="PTHR33619">
    <property type="entry name" value="POLYSACCHARIDE EXPORT PROTEIN GFCE-RELATED"/>
    <property type="match status" value="1"/>
</dbReference>
<evidence type="ECO:0000259" key="2">
    <source>
        <dbReference type="Pfam" id="PF02563"/>
    </source>
</evidence>